<protein>
    <recommendedName>
        <fullName evidence="5">Mitochondrial K+-H+ exchange-related-domain-containing protein</fullName>
    </recommendedName>
</protein>
<gene>
    <name evidence="3" type="ORF">VTL71DRAFT_9155</name>
</gene>
<dbReference type="PANTHER" id="PTHR28062:SF1">
    <property type="entry name" value="TRANSMEMBRANE PROTEIN"/>
    <property type="match status" value="1"/>
</dbReference>
<keyword evidence="2" id="KW-1133">Transmembrane helix</keyword>
<comment type="caution">
    <text evidence="3">The sequence shown here is derived from an EMBL/GenBank/DDBJ whole genome shotgun (WGS) entry which is preliminary data.</text>
</comment>
<evidence type="ECO:0000313" key="4">
    <source>
        <dbReference type="Proteomes" id="UP001595075"/>
    </source>
</evidence>
<evidence type="ECO:0000256" key="1">
    <source>
        <dbReference type="SAM" id="MobiDB-lite"/>
    </source>
</evidence>
<dbReference type="EMBL" id="JAZHXI010000020">
    <property type="protein sequence ID" value="KAL2061103.1"/>
    <property type="molecule type" value="Genomic_DNA"/>
</dbReference>
<dbReference type="InterPro" id="IPR018786">
    <property type="entry name" value="Mit_KHE1"/>
</dbReference>
<keyword evidence="2" id="KW-0812">Transmembrane</keyword>
<dbReference type="Proteomes" id="UP001595075">
    <property type="component" value="Unassembled WGS sequence"/>
</dbReference>
<feature type="transmembrane region" description="Helical" evidence="2">
    <location>
        <begin position="129"/>
        <end position="157"/>
    </location>
</feature>
<keyword evidence="4" id="KW-1185">Reference proteome</keyword>
<accession>A0ABR4BWJ5</accession>
<proteinExistence type="predicted"/>
<evidence type="ECO:0000256" key="2">
    <source>
        <dbReference type="SAM" id="Phobius"/>
    </source>
</evidence>
<name>A0ABR4BWJ5_9HELO</name>
<dbReference type="Pfam" id="PF10173">
    <property type="entry name" value="Mit_KHE1"/>
    <property type="match status" value="1"/>
</dbReference>
<reference evidence="3 4" key="1">
    <citation type="journal article" date="2024" name="Commun. Biol.">
        <title>Comparative genomic analysis of thermophilic fungi reveals convergent evolutionary adaptations and gene losses.</title>
        <authorList>
            <person name="Steindorff A.S."/>
            <person name="Aguilar-Pontes M.V."/>
            <person name="Robinson A.J."/>
            <person name="Andreopoulos B."/>
            <person name="LaButti K."/>
            <person name="Kuo A."/>
            <person name="Mondo S."/>
            <person name="Riley R."/>
            <person name="Otillar R."/>
            <person name="Haridas S."/>
            <person name="Lipzen A."/>
            <person name="Grimwood J."/>
            <person name="Schmutz J."/>
            <person name="Clum A."/>
            <person name="Reid I.D."/>
            <person name="Moisan M.C."/>
            <person name="Butler G."/>
            <person name="Nguyen T.T.M."/>
            <person name="Dewar K."/>
            <person name="Conant G."/>
            <person name="Drula E."/>
            <person name="Henrissat B."/>
            <person name="Hansel C."/>
            <person name="Singer S."/>
            <person name="Hutchinson M.I."/>
            <person name="de Vries R.P."/>
            <person name="Natvig D.O."/>
            <person name="Powell A.J."/>
            <person name="Tsang A."/>
            <person name="Grigoriev I.V."/>
        </authorList>
    </citation>
    <scope>NUCLEOTIDE SEQUENCE [LARGE SCALE GENOMIC DNA]</scope>
    <source>
        <strain evidence="3 4">CBS 494.80</strain>
    </source>
</reference>
<dbReference type="PANTHER" id="PTHR28062">
    <property type="entry name" value="K+-H+ EXCHANGE-LIKE PROTEIN"/>
    <property type="match status" value="1"/>
</dbReference>
<feature type="region of interest" description="Disordered" evidence="1">
    <location>
        <begin position="262"/>
        <end position="281"/>
    </location>
</feature>
<sequence>MRLYLLPISTRRTLIYCQRLNVVTSEKQSWLDKGTTKAANLWAGWEKKESGWQKKVVDYGNQALKRIPYEEWGLKSIPPLAKRKEGEEISGLGKIEVSFPSTLLPEERVTELLKKLGTERQSLHKSRMIYSFIGMPISAPFALVPIVPNLPFFYLVFRAYSHWRAFSGAKHVQFLLDNKLIKATPSKILDDLYSNGEQPFDPALSKGEKPSTVVDGIDLGERMVLHKSNGKRIAEALDIPELEVELDRAVWQVEKALREKHDLKEEQRDLEAANAKSEEKK</sequence>
<evidence type="ECO:0008006" key="5">
    <source>
        <dbReference type="Google" id="ProtNLM"/>
    </source>
</evidence>
<evidence type="ECO:0000313" key="3">
    <source>
        <dbReference type="EMBL" id="KAL2061103.1"/>
    </source>
</evidence>
<keyword evidence="2" id="KW-0472">Membrane</keyword>
<organism evidence="3 4">
    <name type="scientific">Oculimacula yallundae</name>
    <dbReference type="NCBI Taxonomy" id="86028"/>
    <lineage>
        <taxon>Eukaryota</taxon>
        <taxon>Fungi</taxon>
        <taxon>Dikarya</taxon>
        <taxon>Ascomycota</taxon>
        <taxon>Pezizomycotina</taxon>
        <taxon>Leotiomycetes</taxon>
        <taxon>Helotiales</taxon>
        <taxon>Ploettnerulaceae</taxon>
        <taxon>Oculimacula</taxon>
    </lineage>
</organism>